<dbReference type="UniPathway" id="UPA00031">
    <property type="reaction ID" value="UER00007"/>
</dbReference>
<dbReference type="SUPFAM" id="SSF101386">
    <property type="entry name" value="all-alpha NTP pyrophosphatases"/>
    <property type="match status" value="1"/>
</dbReference>
<evidence type="ECO:0000256" key="6">
    <source>
        <dbReference type="ARBA" id="ARBA00013336"/>
    </source>
</evidence>
<evidence type="ECO:0000256" key="7">
    <source>
        <dbReference type="ARBA" id="ARBA00022490"/>
    </source>
</evidence>
<dbReference type="HAMAP" id="MF_01020">
    <property type="entry name" value="HisE"/>
    <property type="match status" value="1"/>
</dbReference>
<dbReference type="NCBIfam" id="NF001611">
    <property type="entry name" value="PRK00400.1-3"/>
    <property type="match status" value="1"/>
</dbReference>
<dbReference type="GO" id="GO:0005737">
    <property type="term" value="C:cytoplasm"/>
    <property type="evidence" value="ECO:0007669"/>
    <property type="project" value="UniProtKB-SubCell"/>
</dbReference>
<comment type="catalytic activity">
    <reaction evidence="1 13">
        <text>1-(5-phospho-beta-D-ribosyl)-ATP + H2O = 1-(5-phospho-beta-D-ribosyl)-5'-AMP + diphosphate + H(+)</text>
        <dbReference type="Rhea" id="RHEA:22828"/>
        <dbReference type="ChEBI" id="CHEBI:15377"/>
        <dbReference type="ChEBI" id="CHEBI:15378"/>
        <dbReference type="ChEBI" id="CHEBI:33019"/>
        <dbReference type="ChEBI" id="CHEBI:59457"/>
        <dbReference type="ChEBI" id="CHEBI:73183"/>
        <dbReference type="EC" id="3.6.1.31"/>
    </reaction>
</comment>
<organism evidence="14 15">
    <name type="scientific">Magnetospirillum moscoviense</name>
    <dbReference type="NCBI Taxonomy" id="1437059"/>
    <lineage>
        <taxon>Bacteria</taxon>
        <taxon>Pseudomonadati</taxon>
        <taxon>Pseudomonadota</taxon>
        <taxon>Alphaproteobacteria</taxon>
        <taxon>Rhodospirillales</taxon>
        <taxon>Rhodospirillaceae</taxon>
        <taxon>Magnetospirillum</taxon>
    </lineage>
</organism>
<proteinExistence type="inferred from homology"/>
<comment type="caution">
    <text evidence="14">The sequence shown here is derived from an EMBL/GenBank/DDBJ whole genome shotgun (WGS) entry which is preliminary data.</text>
</comment>
<dbReference type="Proteomes" id="UP000078543">
    <property type="component" value="Unassembled WGS sequence"/>
</dbReference>
<dbReference type="RefSeq" id="WP_068496522.1">
    <property type="nucleotide sequence ID" value="NZ_LWQU01000012.1"/>
</dbReference>
<evidence type="ECO:0000256" key="4">
    <source>
        <dbReference type="ARBA" id="ARBA00009392"/>
    </source>
</evidence>
<evidence type="ECO:0000256" key="13">
    <source>
        <dbReference type="HAMAP-Rule" id="MF_01020"/>
    </source>
</evidence>
<reference evidence="14 15" key="1">
    <citation type="submission" date="2016-04" db="EMBL/GenBank/DDBJ databases">
        <title>Draft genome sequence of freshwater magnetotactic bacteria Magnetospirillum marisnigri SP-1 and Magnetospirillum moscoviense BB-1.</title>
        <authorList>
            <person name="Koziaeva V."/>
            <person name="Dziuba M.V."/>
            <person name="Ivanov T.M."/>
            <person name="Kuznetsov B."/>
            <person name="Grouzdev D.S."/>
        </authorList>
    </citation>
    <scope>NUCLEOTIDE SEQUENCE [LARGE SCALE GENOMIC DNA]</scope>
    <source>
        <strain evidence="14 15">BB-1</strain>
    </source>
</reference>
<dbReference type="EC" id="3.6.1.31" evidence="5 13"/>
<name>A0A178MZ57_9PROT</name>
<evidence type="ECO:0000256" key="8">
    <source>
        <dbReference type="ARBA" id="ARBA00022605"/>
    </source>
</evidence>
<dbReference type="Gene3D" id="1.10.287.1080">
    <property type="entry name" value="MazG-like"/>
    <property type="match status" value="1"/>
</dbReference>
<dbReference type="STRING" id="1437059.A6A05_18405"/>
<protein>
    <recommendedName>
        <fullName evidence="6 13">Phosphoribosyl-ATP pyrophosphatase</fullName>
        <shortName evidence="13">PRA-PH</shortName>
        <ecNumber evidence="5 13">3.6.1.31</ecNumber>
    </recommendedName>
</protein>
<dbReference type="GO" id="GO:0000105">
    <property type="term" value="P:L-histidine biosynthetic process"/>
    <property type="evidence" value="ECO:0007669"/>
    <property type="project" value="UniProtKB-UniRule"/>
</dbReference>
<evidence type="ECO:0000256" key="10">
    <source>
        <dbReference type="ARBA" id="ARBA00022801"/>
    </source>
</evidence>
<dbReference type="NCBIfam" id="TIGR03188">
    <property type="entry name" value="histidine_hisI"/>
    <property type="match status" value="1"/>
</dbReference>
<dbReference type="FunFam" id="1.10.287.1080:FF:000002">
    <property type="entry name" value="Histidine biosynthesis bifunctional protein HisIE"/>
    <property type="match status" value="1"/>
</dbReference>
<evidence type="ECO:0000256" key="1">
    <source>
        <dbReference type="ARBA" id="ARBA00001460"/>
    </source>
</evidence>
<evidence type="ECO:0000256" key="5">
    <source>
        <dbReference type="ARBA" id="ARBA00012414"/>
    </source>
</evidence>
<keyword evidence="10 13" id="KW-0378">Hydrolase</keyword>
<gene>
    <name evidence="13" type="primary">hisE</name>
    <name evidence="14" type="ORF">A6A05_18405</name>
</gene>
<keyword evidence="9 13" id="KW-0547">Nucleotide-binding</keyword>
<comment type="similarity">
    <text evidence="4 13">Belongs to the PRA-PH family.</text>
</comment>
<evidence type="ECO:0000313" key="14">
    <source>
        <dbReference type="EMBL" id="OAN66778.1"/>
    </source>
</evidence>
<keyword evidence="7 13" id="KW-0963">Cytoplasm</keyword>
<keyword evidence="11 13" id="KW-0067">ATP-binding</keyword>
<dbReference type="AlphaFoldDB" id="A0A178MZ57"/>
<keyword evidence="15" id="KW-1185">Reference proteome</keyword>
<dbReference type="InterPro" id="IPR021130">
    <property type="entry name" value="PRib-ATP_PPHydrolase-like"/>
</dbReference>
<evidence type="ECO:0000256" key="3">
    <source>
        <dbReference type="ARBA" id="ARBA00005204"/>
    </source>
</evidence>
<dbReference type="OrthoDB" id="9814738at2"/>
<dbReference type="EMBL" id="LWQU01000012">
    <property type="protein sequence ID" value="OAN66778.1"/>
    <property type="molecule type" value="Genomic_DNA"/>
</dbReference>
<dbReference type="CDD" id="cd11534">
    <property type="entry name" value="NTP-PPase_HisIE_like"/>
    <property type="match status" value="1"/>
</dbReference>
<comment type="subcellular location">
    <subcellularLocation>
        <location evidence="2 13">Cytoplasm</location>
    </subcellularLocation>
</comment>
<comment type="pathway">
    <text evidence="3 13">Amino-acid biosynthesis; L-histidine biosynthesis; L-histidine from 5-phospho-alpha-D-ribose 1-diphosphate: step 2/9.</text>
</comment>
<accession>A0A178MZ57</accession>
<dbReference type="GO" id="GO:0005524">
    <property type="term" value="F:ATP binding"/>
    <property type="evidence" value="ECO:0007669"/>
    <property type="project" value="UniProtKB-KW"/>
</dbReference>
<dbReference type="NCBIfam" id="NF001613">
    <property type="entry name" value="PRK00400.1-5"/>
    <property type="match status" value="1"/>
</dbReference>
<dbReference type="InterPro" id="IPR008179">
    <property type="entry name" value="HisE"/>
</dbReference>
<evidence type="ECO:0000313" key="15">
    <source>
        <dbReference type="Proteomes" id="UP000078543"/>
    </source>
</evidence>
<evidence type="ECO:0000256" key="9">
    <source>
        <dbReference type="ARBA" id="ARBA00022741"/>
    </source>
</evidence>
<dbReference type="Pfam" id="PF01503">
    <property type="entry name" value="PRA-PH"/>
    <property type="match status" value="1"/>
</dbReference>
<keyword evidence="12 13" id="KW-0368">Histidine biosynthesis</keyword>
<dbReference type="PANTHER" id="PTHR42945:SF9">
    <property type="entry name" value="HISTIDINE BIOSYNTHESIS BIFUNCTIONAL PROTEIN HISIE"/>
    <property type="match status" value="1"/>
</dbReference>
<dbReference type="GO" id="GO:0004636">
    <property type="term" value="F:phosphoribosyl-ATP diphosphatase activity"/>
    <property type="evidence" value="ECO:0007669"/>
    <property type="project" value="UniProtKB-UniRule"/>
</dbReference>
<evidence type="ECO:0000256" key="2">
    <source>
        <dbReference type="ARBA" id="ARBA00004496"/>
    </source>
</evidence>
<evidence type="ECO:0000256" key="11">
    <source>
        <dbReference type="ARBA" id="ARBA00022840"/>
    </source>
</evidence>
<dbReference type="PANTHER" id="PTHR42945">
    <property type="entry name" value="HISTIDINE BIOSYNTHESIS BIFUNCTIONAL PROTEIN"/>
    <property type="match status" value="1"/>
</dbReference>
<sequence length="108" mass="11641">MTLDARILEQLFATIQGRQGADPDSSYTAKLFAKGRKKIAQKVGEEGLETAIAAVSEGPEGICAESADLLYHLLVLWADAGLTPEQVWAELARRQGISGIDEKNSRKG</sequence>
<evidence type="ECO:0000256" key="12">
    <source>
        <dbReference type="ARBA" id="ARBA00023102"/>
    </source>
</evidence>
<keyword evidence="8 13" id="KW-0028">Amino-acid biosynthesis</keyword>